<keyword evidence="7" id="KW-0472">Membrane</keyword>
<proteinExistence type="inferred from homology"/>
<gene>
    <name evidence="9" type="ORF">Slati_0265400</name>
</gene>
<dbReference type="GO" id="GO:0006606">
    <property type="term" value="P:protein import into nucleus"/>
    <property type="evidence" value="ECO:0007669"/>
    <property type="project" value="TreeGrafter"/>
</dbReference>
<evidence type="ECO:0000256" key="5">
    <source>
        <dbReference type="ARBA" id="ARBA00023132"/>
    </source>
</evidence>
<accession>A0AAW2YDM8</accession>
<dbReference type="PANTHER" id="PTHR13003:SF2">
    <property type="entry name" value="NUCLEAR PORE COMPLEX PROTEIN NUP107"/>
    <property type="match status" value="1"/>
</dbReference>
<dbReference type="GO" id="GO:0031080">
    <property type="term" value="C:nuclear pore outer ring"/>
    <property type="evidence" value="ECO:0007669"/>
    <property type="project" value="TreeGrafter"/>
</dbReference>
<keyword evidence="1 7" id="KW-0813">Transport</keyword>
<name>A0AAW2YDM8_9LAMI</name>
<evidence type="ECO:0000256" key="3">
    <source>
        <dbReference type="ARBA" id="ARBA00022927"/>
    </source>
</evidence>
<dbReference type="GO" id="GO:0017056">
    <property type="term" value="F:structural constituent of nuclear pore"/>
    <property type="evidence" value="ECO:0007669"/>
    <property type="project" value="UniProtKB-UniRule"/>
</dbReference>
<dbReference type="PANTHER" id="PTHR13003">
    <property type="entry name" value="NUP107-RELATED"/>
    <property type="match status" value="1"/>
</dbReference>
<dbReference type="InterPro" id="IPR007252">
    <property type="entry name" value="Nup84/Nup107"/>
</dbReference>
<dbReference type="EMBL" id="JACGWN010000001">
    <property type="protein sequence ID" value="KAL0463778.1"/>
    <property type="molecule type" value="Genomic_DNA"/>
</dbReference>
<comment type="function">
    <text evidence="7">Functions as a component of the nuclear pore complex (NPC).</text>
</comment>
<evidence type="ECO:0000256" key="7">
    <source>
        <dbReference type="RuleBase" id="RU365072"/>
    </source>
</evidence>
<comment type="subcellular location">
    <subcellularLocation>
        <location evidence="7">Nucleus</location>
        <location evidence="7">Nuclear pore complex</location>
    </subcellularLocation>
    <subcellularLocation>
        <location evidence="7">Nucleus membrane</location>
    </subcellularLocation>
</comment>
<comment type="caution">
    <text evidence="9">The sequence shown here is derived from an EMBL/GenBank/DDBJ whole genome shotgun (WGS) entry which is preliminary data.</text>
</comment>
<reference evidence="9" key="2">
    <citation type="journal article" date="2024" name="Plant">
        <title>Genomic evolution and insights into agronomic trait innovations of Sesamum species.</title>
        <authorList>
            <person name="Miao H."/>
            <person name="Wang L."/>
            <person name="Qu L."/>
            <person name="Liu H."/>
            <person name="Sun Y."/>
            <person name="Le M."/>
            <person name="Wang Q."/>
            <person name="Wei S."/>
            <person name="Zheng Y."/>
            <person name="Lin W."/>
            <person name="Duan Y."/>
            <person name="Cao H."/>
            <person name="Xiong S."/>
            <person name="Wang X."/>
            <person name="Wei L."/>
            <person name="Li C."/>
            <person name="Ma Q."/>
            <person name="Ju M."/>
            <person name="Zhao R."/>
            <person name="Li G."/>
            <person name="Mu C."/>
            <person name="Tian Q."/>
            <person name="Mei H."/>
            <person name="Zhang T."/>
            <person name="Gao T."/>
            <person name="Zhang H."/>
        </authorList>
    </citation>
    <scope>NUCLEOTIDE SEQUENCE</scope>
    <source>
        <strain evidence="9">KEN1</strain>
    </source>
</reference>
<feature type="region of interest" description="Disordered" evidence="8">
    <location>
        <begin position="1"/>
        <end position="20"/>
    </location>
</feature>
<dbReference type="GO" id="GO:0000973">
    <property type="term" value="P:post-transcriptional tethering of RNA polymerase II gene DNA at nuclear periphery"/>
    <property type="evidence" value="ECO:0007669"/>
    <property type="project" value="TreeGrafter"/>
</dbReference>
<keyword evidence="4 7" id="KW-0811">Translocation</keyword>
<evidence type="ECO:0000256" key="1">
    <source>
        <dbReference type="ARBA" id="ARBA00022448"/>
    </source>
</evidence>
<keyword evidence="6 7" id="KW-0539">Nucleus</keyword>
<keyword evidence="3" id="KW-0653">Protein transport</keyword>
<organism evidence="9">
    <name type="scientific">Sesamum latifolium</name>
    <dbReference type="NCBI Taxonomy" id="2727402"/>
    <lineage>
        <taxon>Eukaryota</taxon>
        <taxon>Viridiplantae</taxon>
        <taxon>Streptophyta</taxon>
        <taxon>Embryophyta</taxon>
        <taxon>Tracheophyta</taxon>
        <taxon>Spermatophyta</taxon>
        <taxon>Magnoliopsida</taxon>
        <taxon>eudicotyledons</taxon>
        <taxon>Gunneridae</taxon>
        <taxon>Pentapetalae</taxon>
        <taxon>asterids</taxon>
        <taxon>lamiids</taxon>
        <taxon>Lamiales</taxon>
        <taxon>Pedaliaceae</taxon>
        <taxon>Sesamum</taxon>
    </lineage>
</organism>
<keyword evidence="5 7" id="KW-0906">Nuclear pore complex</keyword>
<reference evidence="9" key="1">
    <citation type="submission" date="2020-06" db="EMBL/GenBank/DDBJ databases">
        <authorList>
            <person name="Li T."/>
            <person name="Hu X."/>
            <person name="Zhang T."/>
            <person name="Song X."/>
            <person name="Zhang H."/>
            <person name="Dai N."/>
            <person name="Sheng W."/>
            <person name="Hou X."/>
            <person name="Wei L."/>
        </authorList>
    </citation>
    <scope>NUCLEOTIDE SEQUENCE</scope>
    <source>
        <strain evidence="9">KEN1</strain>
        <tissue evidence="9">Leaf</tissue>
    </source>
</reference>
<protein>
    <recommendedName>
        <fullName evidence="7">Nuclear pore complex protein</fullName>
    </recommendedName>
</protein>
<dbReference type="Gene3D" id="1.10.3450.20">
    <property type="match status" value="1"/>
</dbReference>
<dbReference type="GO" id="GO:0006406">
    <property type="term" value="P:mRNA export from nucleus"/>
    <property type="evidence" value="ECO:0007669"/>
    <property type="project" value="TreeGrafter"/>
</dbReference>
<dbReference type="Pfam" id="PF04121">
    <property type="entry name" value="Nup84_Nup100"/>
    <property type="match status" value="1"/>
</dbReference>
<sequence>MTRKRHPGSSLSPHHDNSAPRFSNAALFLENIKNEVESLDTDVGGTPFESISRRRTSIDSHGASRFDSAADAMRRRGSESLKVCKQEEHEQLESGDTTFSLFASLLDSGLQGLMPIPDLILQFESSCRNVSESIRYGANERYRIVEDRLMRQKARLLLDEAASWSLLWYLYGKGNEELPENLILFPTTSHLEACQFVSVNHTAQLCLRIVQWLEGLGSKALDLDNKVRGSHVGTYLPSSGVWNHTQRHLKRGGSNLKTIHHLDFDAPTRENSQQLPDDKVHPKHKKFWHKQDESLLEDIWALLRAGRLEEACNLCRSAGQPWRAASLCPFGGVNLFPSLEALERNGKNRMLQAIELESGIGHQWRLWKWASYCASEKIAEQDGGKYEGAVYAAQCGNLKRLLPVCTDWESACWAMAKSWLDVQVDIAVARLRPGGMDQFKSFEEAIERSPGQGDLASQPTSGPDSWPLQVLNQQPRNLSSLLQKLHSSDTVHEAVTRACKEQQRQIEETYLICSTSFFSWISPSEDDENIFRPHGDPQMMRFGAHLVLVLRYLLADQMKDTFREKIMTVGDFIIHMYAMFLFTKQHEELVGIYASQLARHRCIDLFVHMMELRLNSSVHVRYKIFLSAVEYLPFSPEDDTKGSFEEIIERVLSRSREIGAGKYDKSSDVAEQHRLQSLQKAMVIQWLCFTPPSTINDAKAVTGKLVLRALMHRVSTTLDAKYRNWLKIQLANAEVSPRELSGEEKQSEVTAAGETLRSSLLMLKRKDNPWLVPTQDHLHESAEPVYLELHATAVLCLPSGECMSPDATLCTTLTSALYSSVTEEEVLHRELMVNVSISSRDSSCIEVVLRCLAVDGDGLGPHDLNDGGILASVMAAGFKGELARFQAGVTMEISRLDAWYSSSDGSLEGPATYIVRGLCRKCCIPEIFLRCMQVSVSLVEYGYPPDVHHELIELVTSPETDFLHLFSQHQLQELLLFERDYSIYELDLEELPSS</sequence>
<comment type="subunit">
    <text evidence="7">Part of the nuclear pore complex (NPC).</text>
</comment>
<dbReference type="AlphaFoldDB" id="A0AAW2YDM8"/>
<keyword evidence="2" id="KW-0509">mRNA transport</keyword>
<comment type="similarity">
    <text evidence="7">Belongs to the nucleoporin Nup84/Nup107 family.</text>
</comment>
<evidence type="ECO:0000256" key="2">
    <source>
        <dbReference type="ARBA" id="ARBA00022816"/>
    </source>
</evidence>
<evidence type="ECO:0000313" key="9">
    <source>
        <dbReference type="EMBL" id="KAL0463778.1"/>
    </source>
</evidence>
<feature type="region of interest" description="Disordered" evidence="8">
    <location>
        <begin position="448"/>
        <end position="469"/>
    </location>
</feature>
<evidence type="ECO:0000256" key="6">
    <source>
        <dbReference type="ARBA" id="ARBA00023242"/>
    </source>
</evidence>
<evidence type="ECO:0000256" key="4">
    <source>
        <dbReference type="ARBA" id="ARBA00023010"/>
    </source>
</evidence>
<evidence type="ECO:0000256" key="8">
    <source>
        <dbReference type="SAM" id="MobiDB-lite"/>
    </source>
</evidence>
<dbReference type="GO" id="GO:0031965">
    <property type="term" value="C:nuclear membrane"/>
    <property type="evidence" value="ECO:0007669"/>
    <property type="project" value="UniProtKB-SubCell"/>
</dbReference>